<dbReference type="SMART" id="SM00797">
    <property type="entry name" value="AHS2"/>
    <property type="match status" value="1"/>
</dbReference>
<dbReference type="InterPro" id="IPR052708">
    <property type="entry name" value="PxpC"/>
</dbReference>
<gene>
    <name evidence="5" type="ORF">RBU60_09490</name>
</gene>
<keyword evidence="2" id="KW-0378">Hydrolase</keyword>
<evidence type="ECO:0000256" key="2">
    <source>
        <dbReference type="ARBA" id="ARBA00022801"/>
    </source>
</evidence>
<dbReference type="InterPro" id="IPR003778">
    <property type="entry name" value="CT_A_B"/>
</dbReference>
<dbReference type="PANTHER" id="PTHR43309">
    <property type="entry name" value="5-OXOPROLINASE SUBUNIT C"/>
    <property type="match status" value="1"/>
</dbReference>
<feature type="domain" description="Carboxyltransferase" evidence="4">
    <location>
        <begin position="24"/>
        <end position="283"/>
    </location>
</feature>
<dbReference type="Proteomes" id="UP001230915">
    <property type="component" value="Unassembled WGS sequence"/>
</dbReference>
<dbReference type="InterPro" id="IPR029000">
    <property type="entry name" value="Cyclophilin-like_dom_sf"/>
</dbReference>
<evidence type="ECO:0000313" key="6">
    <source>
        <dbReference type="Proteomes" id="UP001230915"/>
    </source>
</evidence>
<organism evidence="5 6">
    <name type="scientific">Mesonia profundi</name>
    <dbReference type="NCBI Taxonomy" id="3070998"/>
    <lineage>
        <taxon>Bacteria</taxon>
        <taxon>Pseudomonadati</taxon>
        <taxon>Bacteroidota</taxon>
        <taxon>Flavobacteriia</taxon>
        <taxon>Flavobacteriales</taxon>
        <taxon>Flavobacteriaceae</taxon>
        <taxon>Mesonia</taxon>
    </lineage>
</organism>
<name>A0ABU1A275_9FLAO</name>
<keyword evidence="1" id="KW-0547">Nucleotide-binding</keyword>
<dbReference type="Gene3D" id="2.40.100.10">
    <property type="entry name" value="Cyclophilin-like"/>
    <property type="match status" value="1"/>
</dbReference>
<keyword evidence="3" id="KW-0067">ATP-binding</keyword>
<dbReference type="Pfam" id="PF02626">
    <property type="entry name" value="CT_A_B"/>
    <property type="match status" value="1"/>
</dbReference>
<dbReference type="EMBL" id="JAVHUL010000023">
    <property type="protein sequence ID" value="MDQ7917808.1"/>
    <property type="molecule type" value="Genomic_DNA"/>
</dbReference>
<dbReference type="RefSeq" id="WP_308864656.1">
    <property type="nucleotide sequence ID" value="NZ_JAVHUL010000023.1"/>
</dbReference>
<keyword evidence="6" id="KW-1185">Reference proteome</keyword>
<comment type="caution">
    <text evidence="5">The sequence shown here is derived from an EMBL/GenBank/DDBJ whole genome shotgun (WGS) entry which is preliminary data.</text>
</comment>
<proteinExistence type="predicted"/>
<protein>
    <submittedName>
        <fullName evidence="5">Biotin-dependent carboxyltransferase family protein</fullName>
    </submittedName>
</protein>
<reference evidence="5 6" key="1">
    <citation type="submission" date="2023-08" db="EMBL/GenBank/DDBJ databases">
        <title>Mesonia sp. MT50, isolated from deep-sea sediment of the Mariana Trench.</title>
        <authorList>
            <person name="Fu H."/>
        </authorList>
    </citation>
    <scope>NUCLEOTIDE SEQUENCE [LARGE SCALE GENOMIC DNA]</scope>
    <source>
        <strain evidence="5 6">MT50</strain>
    </source>
</reference>
<sequence length="283" mass="31646">MSVKVIKEGLLSSIQDLGRFGFAGWGVPQSGVMDRYSAKMANLLVGNQEFEAVMEVTLLGPVLEFQKETLVVVVGLKAQVKLNDLKIELLRPFLVESGDQLHIKQITQGVRAYVAVSGGFKTKEFLKSRSQFFPITSHASLQKGEISPYNLQEENSVQQFAGIKYEAKRYASKVLEVYKGPEWDRLSNELQIQLQIEVLSISKNNSRMAYQLTEQFPNTIKGMLSQPVLPGTVQLTPGGNLIVLMRDAQTTGGYPRIFQLTEKSIQILSQKKQGDKIEFKCID</sequence>
<evidence type="ECO:0000256" key="3">
    <source>
        <dbReference type="ARBA" id="ARBA00022840"/>
    </source>
</evidence>
<accession>A0ABU1A275</accession>
<evidence type="ECO:0000256" key="1">
    <source>
        <dbReference type="ARBA" id="ARBA00022741"/>
    </source>
</evidence>
<evidence type="ECO:0000259" key="4">
    <source>
        <dbReference type="SMART" id="SM00797"/>
    </source>
</evidence>
<evidence type="ECO:0000313" key="5">
    <source>
        <dbReference type="EMBL" id="MDQ7917808.1"/>
    </source>
</evidence>
<dbReference type="PANTHER" id="PTHR43309:SF5">
    <property type="entry name" value="5-OXOPROLINASE SUBUNIT C"/>
    <property type="match status" value="1"/>
</dbReference>